<evidence type="ECO:0000256" key="1">
    <source>
        <dbReference type="ARBA" id="ARBA00007074"/>
    </source>
</evidence>
<comment type="similarity">
    <text evidence="1">Belongs to the peptidase C40 family.</text>
</comment>
<name>W4HNA1_9RHOB</name>
<comment type="caution">
    <text evidence="6">The sequence shown here is derived from an EMBL/GenBank/DDBJ whole genome shotgun (WGS) entry which is preliminary data.</text>
</comment>
<proteinExistence type="inferred from homology"/>
<dbReference type="Gene3D" id="3.90.1720.10">
    <property type="entry name" value="endopeptidase domain like (from Nostoc punctiforme)"/>
    <property type="match status" value="1"/>
</dbReference>
<dbReference type="PROSITE" id="PS51935">
    <property type="entry name" value="NLPC_P60"/>
    <property type="match status" value="1"/>
</dbReference>
<dbReference type="GO" id="GO:0008234">
    <property type="term" value="F:cysteine-type peptidase activity"/>
    <property type="evidence" value="ECO:0007669"/>
    <property type="project" value="UniProtKB-KW"/>
</dbReference>
<accession>W4HNA1</accession>
<dbReference type="SUPFAM" id="SSF54001">
    <property type="entry name" value="Cysteine proteinases"/>
    <property type="match status" value="1"/>
</dbReference>
<keyword evidence="4" id="KW-0788">Thiol protease</keyword>
<evidence type="ECO:0000256" key="4">
    <source>
        <dbReference type="ARBA" id="ARBA00022807"/>
    </source>
</evidence>
<keyword evidence="3" id="KW-0378">Hydrolase</keyword>
<reference evidence="6 7" key="1">
    <citation type="journal article" date="2014" name="Antonie Van Leeuwenhoek">
        <title>Roseivivax atlanticus sp. nov., isolated from surface seawater of the Atlantic Ocean.</title>
        <authorList>
            <person name="Li G."/>
            <person name="Lai Q."/>
            <person name="Liu X."/>
            <person name="Sun F."/>
            <person name="Shao Z."/>
        </authorList>
    </citation>
    <scope>NUCLEOTIDE SEQUENCE [LARGE SCALE GENOMIC DNA]</scope>
    <source>
        <strain evidence="6 7">22II-s10s</strain>
    </source>
</reference>
<dbReference type="GO" id="GO:0006508">
    <property type="term" value="P:proteolysis"/>
    <property type="evidence" value="ECO:0007669"/>
    <property type="project" value="UniProtKB-KW"/>
</dbReference>
<sequence>MRWTDAWIGLRWRERARGPEEYDCLGLYLAVLRHRLDIDLPDPAARRAHAPRAVAALAPSFSRVDAPREGDALLFRERPGRLHVGYALTASDMLHVHHAGQGSCIDRYTSPRWSSRLEGIYRPHA</sequence>
<dbReference type="AlphaFoldDB" id="W4HNA1"/>
<dbReference type="InterPro" id="IPR000064">
    <property type="entry name" value="NLP_P60_dom"/>
</dbReference>
<evidence type="ECO:0000313" key="7">
    <source>
        <dbReference type="Proteomes" id="UP000019063"/>
    </source>
</evidence>
<dbReference type="RefSeq" id="WP_043841026.1">
    <property type="nucleotide sequence ID" value="NZ_AQQW01000001.1"/>
</dbReference>
<dbReference type="EMBL" id="AQQW01000001">
    <property type="protein sequence ID" value="ETW14247.1"/>
    <property type="molecule type" value="Genomic_DNA"/>
</dbReference>
<dbReference type="Pfam" id="PF00877">
    <property type="entry name" value="NLPC_P60"/>
    <property type="match status" value="1"/>
</dbReference>
<protein>
    <submittedName>
        <fullName evidence="6">NLP/P60 protein</fullName>
    </submittedName>
</protein>
<dbReference type="eggNOG" id="COG0791">
    <property type="taxonomic scope" value="Bacteria"/>
</dbReference>
<dbReference type="InterPro" id="IPR038765">
    <property type="entry name" value="Papain-like_cys_pep_sf"/>
</dbReference>
<organism evidence="6 7">
    <name type="scientific">Roseivivax marinus</name>
    <dbReference type="NCBI Taxonomy" id="1379903"/>
    <lineage>
        <taxon>Bacteria</taxon>
        <taxon>Pseudomonadati</taxon>
        <taxon>Pseudomonadota</taxon>
        <taxon>Alphaproteobacteria</taxon>
        <taxon>Rhodobacterales</taxon>
        <taxon>Roseobacteraceae</taxon>
        <taxon>Roseivivax</taxon>
    </lineage>
</organism>
<evidence type="ECO:0000313" key="6">
    <source>
        <dbReference type="EMBL" id="ETW14247.1"/>
    </source>
</evidence>
<keyword evidence="2" id="KW-0645">Protease</keyword>
<keyword evidence="7" id="KW-1185">Reference proteome</keyword>
<dbReference type="STRING" id="1379903.ATO8_00020"/>
<feature type="domain" description="NlpC/P60" evidence="5">
    <location>
        <begin position="1"/>
        <end position="124"/>
    </location>
</feature>
<evidence type="ECO:0000259" key="5">
    <source>
        <dbReference type="PROSITE" id="PS51935"/>
    </source>
</evidence>
<gene>
    <name evidence="6" type="ORF">ATO8_00020</name>
</gene>
<evidence type="ECO:0000256" key="2">
    <source>
        <dbReference type="ARBA" id="ARBA00022670"/>
    </source>
</evidence>
<dbReference type="Proteomes" id="UP000019063">
    <property type="component" value="Unassembled WGS sequence"/>
</dbReference>
<evidence type="ECO:0000256" key="3">
    <source>
        <dbReference type="ARBA" id="ARBA00022801"/>
    </source>
</evidence>